<feature type="region of interest" description="Disordered" evidence="1">
    <location>
        <begin position="1"/>
        <end position="27"/>
    </location>
</feature>
<evidence type="ECO:0000313" key="3">
    <source>
        <dbReference type="Proteomes" id="UP001287286"/>
    </source>
</evidence>
<dbReference type="Proteomes" id="UP001287286">
    <property type="component" value="Unassembled WGS sequence"/>
</dbReference>
<feature type="region of interest" description="Disordered" evidence="1">
    <location>
        <begin position="44"/>
        <end position="68"/>
    </location>
</feature>
<feature type="compositionally biased region" description="Polar residues" evidence="1">
    <location>
        <begin position="1"/>
        <end position="11"/>
    </location>
</feature>
<sequence>MDRSRPSQLQRTAAAAAARRSGPLPLSSSAPWVVVGGGSVRAAGRWTDSSHAHTHKQSAGWGEGRKKSWAGTSLRDEVRSGWVPLVWPQQQVVSCQCQDGQDCQCQRRQASWRARLEAVLAADLSARPSQHARMRLRLRLR</sequence>
<reference evidence="2 3" key="1">
    <citation type="journal article" date="2024" name="Microbiol. Resour. Announc.">
        <title>Genome annotations for the ascomycete fungi Trichoderma harzianum, Trichoderma aggressivum, and Purpureocillium lilacinum.</title>
        <authorList>
            <person name="Beijen E.P.W."/>
            <person name="Ohm R.A."/>
        </authorList>
    </citation>
    <scope>NUCLEOTIDE SEQUENCE [LARGE SCALE GENOMIC DNA]</scope>
    <source>
        <strain evidence="2 3">CBS 150709</strain>
    </source>
</reference>
<comment type="caution">
    <text evidence="2">The sequence shown here is derived from an EMBL/GenBank/DDBJ whole genome shotgun (WGS) entry which is preliminary data.</text>
</comment>
<gene>
    <name evidence="2" type="ORF">Purlil1_5654</name>
</gene>
<name>A0ABR0C113_PURLI</name>
<protein>
    <submittedName>
        <fullName evidence="2">Uncharacterized protein</fullName>
    </submittedName>
</protein>
<organism evidence="2 3">
    <name type="scientific">Purpureocillium lilacinum</name>
    <name type="common">Paecilomyces lilacinus</name>
    <dbReference type="NCBI Taxonomy" id="33203"/>
    <lineage>
        <taxon>Eukaryota</taxon>
        <taxon>Fungi</taxon>
        <taxon>Dikarya</taxon>
        <taxon>Ascomycota</taxon>
        <taxon>Pezizomycotina</taxon>
        <taxon>Sordariomycetes</taxon>
        <taxon>Hypocreomycetidae</taxon>
        <taxon>Hypocreales</taxon>
        <taxon>Ophiocordycipitaceae</taxon>
        <taxon>Purpureocillium</taxon>
    </lineage>
</organism>
<evidence type="ECO:0000313" key="2">
    <source>
        <dbReference type="EMBL" id="KAK4090028.1"/>
    </source>
</evidence>
<dbReference type="EMBL" id="JAWRVI010000017">
    <property type="protein sequence ID" value="KAK4090028.1"/>
    <property type="molecule type" value="Genomic_DNA"/>
</dbReference>
<proteinExistence type="predicted"/>
<evidence type="ECO:0000256" key="1">
    <source>
        <dbReference type="SAM" id="MobiDB-lite"/>
    </source>
</evidence>
<accession>A0ABR0C113</accession>
<keyword evidence="3" id="KW-1185">Reference proteome</keyword>